<sequence length="149" mass="17445">MIGKLLQKTRNDLWQGLIAVSVKKEYNINDAAKNVSGHNLPKAPENPYRKRPLKLKYDKNDYHAFRLPSEQAFLLGGFDTEDLFGKRKGINHSPHIRSQLDLDSNLVWAYFLFCVLALGLEYKYHDEFVVLRQNFLNHDMGRFTEEDFK</sequence>
<evidence type="ECO:0000313" key="2">
    <source>
        <dbReference type="Proteomes" id="UP000039865"/>
    </source>
</evidence>
<dbReference type="AlphaFoldDB" id="A0A078B3V2"/>
<gene>
    <name evidence="1" type="primary">Contig907.g990</name>
    <name evidence="1" type="ORF">STYLEM_18356</name>
</gene>
<dbReference type="OrthoDB" id="10488333at2759"/>
<name>A0A078B3V2_STYLE</name>
<protein>
    <submittedName>
        <fullName evidence="1">Uncharacterized protein</fullName>
    </submittedName>
</protein>
<organism evidence="1 2">
    <name type="scientific">Stylonychia lemnae</name>
    <name type="common">Ciliate</name>
    <dbReference type="NCBI Taxonomy" id="5949"/>
    <lineage>
        <taxon>Eukaryota</taxon>
        <taxon>Sar</taxon>
        <taxon>Alveolata</taxon>
        <taxon>Ciliophora</taxon>
        <taxon>Intramacronucleata</taxon>
        <taxon>Spirotrichea</taxon>
        <taxon>Stichotrichia</taxon>
        <taxon>Sporadotrichida</taxon>
        <taxon>Oxytrichidae</taxon>
        <taxon>Stylonychinae</taxon>
        <taxon>Stylonychia</taxon>
    </lineage>
</organism>
<evidence type="ECO:0000313" key="1">
    <source>
        <dbReference type="EMBL" id="CDW89225.1"/>
    </source>
</evidence>
<dbReference type="InParanoid" id="A0A078B3V2"/>
<dbReference type="EMBL" id="CCKQ01017348">
    <property type="protein sequence ID" value="CDW89225.1"/>
    <property type="molecule type" value="Genomic_DNA"/>
</dbReference>
<proteinExistence type="predicted"/>
<reference evidence="1 2" key="1">
    <citation type="submission" date="2014-06" db="EMBL/GenBank/DDBJ databases">
        <authorList>
            <person name="Swart Estienne"/>
        </authorList>
    </citation>
    <scope>NUCLEOTIDE SEQUENCE [LARGE SCALE GENOMIC DNA]</scope>
    <source>
        <strain evidence="1 2">130c</strain>
    </source>
</reference>
<accession>A0A078B3V2</accession>
<keyword evidence="2" id="KW-1185">Reference proteome</keyword>
<dbReference type="Proteomes" id="UP000039865">
    <property type="component" value="Unassembled WGS sequence"/>
</dbReference>